<dbReference type="SUPFAM" id="SSF56349">
    <property type="entry name" value="DNA breaking-rejoining enzymes"/>
    <property type="match status" value="1"/>
</dbReference>
<organism evidence="2 3">
    <name type="scientific">Caenimonas terrae</name>
    <dbReference type="NCBI Taxonomy" id="696074"/>
    <lineage>
        <taxon>Bacteria</taxon>
        <taxon>Pseudomonadati</taxon>
        <taxon>Pseudomonadota</taxon>
        <taxon>Betaproteobacteria</taxon>
        <taxon>Burkholderiales</taxon>
        <taxon>Comamonadaceae</taxon>
        <taxon>Caenimonas</taxon>
    </lineage>
</organism>
<dbReference type="Proteomes" id="UP001596037">
    <property type="component" value="Unassembled WGS sequence"/>
</dbReference>
<dbReference type="EMBL" id="JBHSMF010000002">
    <property type="protein sequence ID" value="MFC5496288.1"/>
    <property type="molecule type" value="Genomic_DNA"/>
</dbReference>
<proteinExistence type="predicted"/>
<evidence type="ECO:0008006" key="4">
    <source>
        <dbReference type="Google" id="ProtNLM"/>
    </source>
</evidence>
<keyword evidence="3" id="KW-1185">Reference proteome</keyword>
<dbReference type="RefSeq" id="WP_376848314.1">
    <property type="nucleotide sequence ID" value="NZ_JBHSMF010000002.1"/>
</dbReference>
<gene>
    <name evidence="2" type="ORF">ACFPOE_01960</name>
</gene>
<sequence length="400" mass="44183">MSKSQQVAAGATASTQSDAAPKSVTHPKSVYRPMGVPYQLASGLWAIRARHRNQTFCLSGFADKSQARTALVQRLRGLQEGQRLKPATVALALQHYGLAHLPRLRGALQEARIINTYLRAAGERTIEVRTSPAAVAPYQTTLFGRAVVSLVATYVGRDAAREGGVPAIQVTRSARLRAELAVTRMDQVTSGQIHALLQALEAEGRARATVLKERSLLARLFKDERRFGGESWGARNPVDDVRLHGHGRRRTRAMTASEHERLETAFKTAGDANTARMFVLLSESGMDAKYCVDHASWDEILWGHRLFCRRGLNNPSSLTLLSDKAMGILEEMRPAAGPSPRIFSTPYASFKHAWRSACRTAGVEDLRIQDLRRSGRSGWNFVSHDTLQVLHAYSGRVKRL</sequence>
<evidence type="ECO:0000256" key="1">
    <source>
        <dbReference type="SAM" id="MobiDB-lite"/>
    </source>
</evidence>
<feature type="compositionally biased region" description="Polar residues" evidence="1">
    <location>
        <begin position="1"/>
        <end position="18"/>
    </location>
</feature>
<accession>A0ABW0N9N4</accession>
<comment type="caution">
    <text evidence="2">The sequence shown here is derived from an EMBL/GenBank/DDBJ whole genome shotgun (WGS) entry which is preliminary data.</text>
</comment>
<evidence type="ECO:0000313" key="2">
    <source>
        <dbReference type="EMBL" id="MFC5496288.1"/>
    </source>
</evidence>
<feature type="region of interest" description="Disordered" evidence="1">
    <location>
        <begin position="1"/>
        <end position="28"/>
    </location>
</feature>
<evidence type="ECO:0000313" key="3">
    <source>
        <dbReference type="Proteomes" id="UP001596037"/>
    </source>
</evidence>
<protein>
    <recommendedName>
        <fullName evidence="4">Integrase</fullName>
    </recommendedName>
</protein>
<dbReference type="InterPro" id="IPR011010">
    <property type="entry name" value="DNA_brk_join_enz"/>
</dbReference>
<reference evidence="3" key="1">
    <citation type="journal article" date="2019" name="Int. J. Syst. Evol. Microbiol.">
        <title>The Global Catalogue of Microorganisms (GCM) 10K type strain sequencing project: providing services to taxonomists for standard genome sequencing and annotation.</title>
        <authorList>
            <consortium name="The Broad Institute Genomics Platform"/>
            <consortium name="The Broad Institute Genome Sequencing Center for Infectious Disease"/>
            <person name="Wu L."/>
            <person name="Ma J."/>
        </authorList>
    </citation>
    <scope>NUCLEOTIDE SEQUENCE [LARGE SCALE GENOMIC DNA]</scope>
    <source>
        <strain evidence="3">CCUG 57401</strain>
    </source>
</reference>
<name>A0ABW0N9N4_9BURK</name>